<dbReference type="GO" id="GO:0008168">
    <property type="term" value="F:methyltransferase activity"/>
    <property type="evidence" value="ECO:0007669"/>
    <property type="project" value="UniProtKB-UniRule"/>
</dbReference>
<dbReference type="Gene3D" id="3.40.50.150">
    <property type="entry name" value="Vaccinia Virus protein VP39"/>
    <property type="match status" value="1"/>
</dbReference>
<reference evidence="9" key="1">
    <citation type="submission" date="2016-06" db="EMBL/GenBank/DDBJ databases">
        <authorList>
            <person name="Sutton G."/>
            <person name="Brinkac L."/>
            <person name="Sanka R."/>
            <person name="Adams M."/>
            <person name="Lau E."/>
            <person name="Sam S."/>
            <person name="Sreng N."/>
            <person name="Him V."/>
            <person name="Kerleguer A."/>
            <person name="Cheng S."/>
        </authorList>
    </citation>
    <scope>NUCLEOTIDE SEQUENCE [LARGE SCALE GENOMIC DNA]</scope>
    <source>
        <strain evidence="9">E861</strain>
    </source>
</reference>
<evidence type="ECO:0000256" key="2">
    <source>
        <dbReference type="ARBA" id="ARBA00008138"/>
    </source>
</evidence>
<dbReference type="RefSeq" id="WP_065014930.1">
    <property type="nucleotide sequence ID" value="NZ_LZKJ01000120.1"/>
</dbReference>
<evidence type="ECO:0000313" key="8">
    <source>
        <dbReference type="EMBL" id="OBI45639.1"/>
    </source>
</evidence>
<dbReference type="EC" id="2.1.1.-" evidence="6"/>
<dbReference type="Proteomes" id="UP000093592">
    <property type="component" value="Unassembled WGS sequence"/>
</dbReference>
<evidence type="ECO:0000256" key="3">
    <source>
        <dbReference type="ARBA" id="ARBA00022603"/>
    </source>
</evidence>
<organism evidence="8 9">
    <name type="scientific">Mycobacterium kyorinense</name>
    <dbReference type="NCBI Taxonomy" id="487514"/>
    <lineage>
        <taxon>Bacteria</taxon>
        <taxon>Bacillati</taxon>
        <taxon>Actinomycetota</taxon>
        <taxon>Actinomycetes</taxon>
        <taxon>Mycobacteriales</taxon>
        <taxon>Mycobacteriaceae</taxon>
        <taxon>Mycobacterium</taxon>
    </lineage>
</organism>
<dbReference type="PANTHER" id="PTHR43619">
    <property type="entry name" value="S-ADENOSYL-L-METHIONINE-DEPENDENT METHYLTRANSFERASE YKTD-RELATED"/>
    <property type="match status" value="1"/>
</dbReference>
<name>A0A1A2Z521_9MYCO</name>
<comment type="function">
    <text evidence="1 6">Exhibits S-adenosyl-L-methionine-dependent methyltransferase activity.</text>
</comment>
<accession>A0A1A2Z521</accession>
<evidence type="ECO:0000313" key="9">
    <source>
        <dbReference type="Proteomes" id="UP000093592"/>
    </source>
</evidence>
<dbReference type="GO" id="GO:0032259">
    <property type="term" value="P:methylation"/>
    <property type="evidence" value="ECO:0007669"/>
    <property type="project" value="UniProtKB-KW"/>
</dbReference>
<keyword evidence="5 6" id="KW-0949">S-adenosyl-L-methionine</keyword>
<keyword evidence="3 6" id="KW-0489">Methyltransferase</keyword>
<evidence type="ECO:0000256" key="7">
    <source>
        <dbReference type="SAM" id="MobiDB-lite"/>
    </source>
</evidence>
<dbReference type="OrthoDB" id="9806164at2"/>
<gene>
    <name evidence="8" type="ORF">A5707_01685</name>
</gene>
<dbReference type="InterPro" id="IPR011610">
    <property type="entry name" value="SAM_mthyl_Trfase_ML2640-like"/>
</dbReference>
<dbReference type="FunFam" id="3.40.50.150:FF:000152">
    <property type="entry name" value="S-adenosyl-L-methionine-dependent methyltransferase"/>
    <property type="match status" value="1"/>
</dbReference>
<dbReference type="PANTHER" id="PTHR43619:SF2">
    <property type="entry name" value="S-ADENOSYL-L-METHIONINE-DEPENDENT METHYLTRANSFERASES SUPERFAMILY PROTEIN"/>
    <property type="match status" value="1"/>
</dbReference>
<dbReference type="EMBL" id="LZKJ01000120">
    <property type="protein sequence ID" value="OBI45639.1"/>
    <property type="molecule type" value="Genomic_DNA"/>
</dbReference>
<dbReference type="InterPro" id="IPR029063">
    <property type="entry name" value="SAM-dependent_MTases_sf"/>
</dbReference>
<sequence>MPRSDNDTWDITESVGATALGVAAARAAESESDNPLIDDPFARVFLDAAGEGMWTWFAAPDLPAEVIEAAPELPARMESMRNYMASRTAFFDRFFIDAANAGVRQAVILAAGLDSRSWRLPWPDGMIVYELDQPKVLEFKSSTLWQTGAKPAAGLVNVNVDLRQDWPKALQQAGFDPGAPSVWSAEGLLPFLPAAAQDLLFERVQELSAPGSRIAVEAPGPGFNDPDAHAKQRAQMQRIRDIIAKLDESREIPDVQDLWYLEDRTDVGEWLRGHGWEVDVVAAEKLMAGYNRPPADVEDSSPRSVFVSAQRM</sequence>
<proteinExistence type="inferred from homology"/>
<evidence type="ECO:0000256" key="6">
    <source>
        <dbReference type="RuleBase" id="RU362030"/>
    </source>
</evidence>
<comment type="caution">
    <text evidence="8">The sequence shown here is derived from an EMBL/GenBank/DDBJ whole genome shotgun (WGS) entry which is preliminary data.</text>
</comment>
<evidence type="ECO:0000256" key="4">
    <source>
        <dbReference type="ARBA" id="ARBA00022679"/>
    </source>
</evidence>
<dbReference type="Pfam" id="PF04072">
    <property type="entry name" value="LCM"/>
    <property type="match status" value="1"/>
</dbReference>
<dbReference type="InterPro" id="IPR007213">
    <property type="entry name" value="Ppm1/Ppm2/Tcmp"/>
</dbReference>
<dbReference type="AlphaFoldDB" id="A0A1A2Z521"/>
<feature type="region of interest" description="Disordered" evidence="7">
    <location>
        <begin position="293"/>
        <end position="312"/>
    </location>
</feature>
<dbReference type="SUPFAM" id="SSF53335">
    <property type="entry name" value="S-adenosyl-L-methionine-dependent methyltransferases"/>
    <property type="match status" value="1"/>
</dbReference>
<comment type="similarity">
    <text evidence="2 6">Belongs to the UPF0677 family.</text>
</comment>
<evidence type="ECO:0000256" key="5">
    <source>
        <dbReference type="ARBA" id="ARBA00022691"/>
    </source>
</evidence>
<dbReference type="NCBIfam" id="TIGR00027">
    <property type="entry name" value="mthyl_TIGR00027"/>
    <property type="match status" value="1"/>
</dbReference>
<protein>
    <recommendedName>
        <fullName evidence="6">S-adenosyl-L-methionine-dependent methyltransferase</fullName>
        <ecNumber evidence="6">2.1.1.-</ecNumber>
    </recommendedName>
</protein>
<evidence type="ECO:0000256" key="1">
    <source>
        <dbReference type="ARBA" id="ARBA00003907"/>
    </source>
</evidence>
<keyword evidence="4 8" id="KW-0808">Transferase</keyword>